<keyword evidence="3" id="KW-1185">Reference proteome</keyword>
<proteinExistence type="predicted"/>
<protein>
    <submittedName>
        <fullName evidence="2">Uncharacterized protein</fullName>
    </submittedName>
</protein>
<keyword evidence="1" id="KW-0472">Membrane</keyword>
<evidence type="ECO:0000313" key="3">
    <source>
        <dbReference type="Proteomes" id="UP000235145"/>
    </source>
</evidence>
<evidence type="ECO:0000256" key="1">
    <source>
        <dbReference type="SAM" id="Phobius"/>
    </source>
</evidence>
<keyword evidence="1" id="KW-1133">Transmembrane helix</keyword>
<dbReference type="EMBL" id="NBSK02000003">
    <property type="protein sequence ID" value="KAJ0217017.1"/>
    <property type="molecule type" value="Genomic_DNA"/>
</dbReference>
<comment type="caution">
    <text evidence="2">The sequence shown here is derived from an EMBL/GenBank/DDBJ whole genome shotgun (WGS) entry which is preliminary data.</text>
</comment>
<sequence>MLIVEHHRQDQYLRLVSTDSDYRLPFHIRLRILLNASPNSDTRFVFNITLYVFFGGSKVIVFSNGLFLKIIRHHNKNPCRL</sequence>
<feature type="transmembrane region" description="Helical" evidence="1">
    <location>
        <begin position="44"/>
        <end position="68"/>
    </location>
</feature>
<organism evidence="2 3">
    <name type="scientific">Lactuca sativa</name>
    <name type="common">Garden lettuce</name>
    <dbReference type="NCBI Taxonomy" id="4236"/>
    <lineage>
        <taxon>Eukaryota</taxon>
        <taxon>Viridiplantae</taxon>
        <taxon>Streptophyta</taxon>
        <taxon>Embryophyta</taxon>
        <taxon>Tracheophyta</taxon>
        <taxon>Spermatophyta</taxon>
        <taxon>Magnoliopsida</taxon>
        <taxon>eudicotyledons</taxon>
        <taxon>Gunneridae</taxon>
        <taxon>Pentapetalae</taxon>
        <taxon>asterids</taxon>
        <taxon>campanulids</taxon>
        <taxon>Asterales</taxon>
        <taxon>Asteraceae</taxon>
        <taxon>Cichorioideae</taxon>
        <taxon>Cichorieae</taxon>
        <taxon>Lactucinae</taxon>
        <taxon>Lactuca</taxon>
    </lineage>
</organism>
<evidence type="ECO:0000313" key="2">
    <source>
        <dbReference type="EMBL" id="KAJ0217017.1"/>
    </source>
</evidence>
<reference evidence="2 3" key="1">
    <citation type="journal article" date="2017" name="Nat. Commun.">
        <title>Genome assembly with in vitro proximity ligation data and whole-genome triplication in lettuce.</title>
        <authorList>
            <person name="Reyes-Chin-Wo S."/>
            <person name="Wang Z."/>
            <person name="Yang X."/>
            <person name="Kozik A."/>
            <person name="Arikit S."/>
            <person name="Song C."/>
            <person name="Xia L."/>
            <person name="Froenicke L."/>
            <person name="Lavelle D.O."/>
            <person name="Truco M.J."/>
            <person name="Xia R."/>
            <person name="Zhu S."/>
            <person name="Xu C."/>
            <person name="Xu H."/>
            <person name="Xu X."/>
            <person name="Cox K."/>
            <person name="Korf I."/>
            <person name="Meyers B.C."/>
            <person name="Michelmore R.W."/>
        </authorList>
    </citation>
    <scope>NUCLEOTIDE SEQUENCE [LARGE SCALE GENOMIC DNA]</scope>
    <source>
        <strain evidence="3">cv. Salinas</strain>
        <tissue evidence="2">Seedlings</tissue>
    </source>
</reference>
<dbReference type="AlphaFoldDB" id="A0A9R1W603"/>
<accession>A0A9R1W603</accession>
<gene>
    <name evidence="2" type="ORF">LSAT_V11C300118270</name>
</gene>
<name>A0A9R1W603_LACSA</name>
<dbReference type="Proteomes" id="UP000235145">
    <property type="component" value="Unassembled WGS sequence"/>
</dbReference>
<keyword evidence="1" id="KW-0812">Transmembrane</keyword>